<organism evidence="1 2">
    <name type="scientific">Venustampulla echinocandica</name>
    <dbReference type="NCBI Taxonomy" id="2656787"/>
    <lineage>
        <taxon>Eukaryota</taxon>
        <taxon>Fungi</taxon>
        <taxon>Dikarya</taxon>
        <taxon>Ascomycota</taxon>
        <taxon>Pezizomycotina</taxon>
        <taxon>Leotiomycetes</taxon>
        <taxon>Helotiales</taxon>
        <taxon>Pleuroascaceae</taxon>
        <taxon>Venustampulla</taxon>
    </lineage>
</organism>
<dbReference type="AlphaFoldDB" id="A0A370TDJ9"/>
<dbReference type="Proteomes" id="UP000254866">
    <property type="component" value="Unassembled WGS sequence"/>
</dbReference>
<sequence length="185" mass="20721">MESEGEDAMRRAVGEDVHDYVNKVFLGISPNITINGLPPTSDLVPSILSSTITTDGVIEEHEPFNHRLFEKAKANARKEEDLIEEIAALRRKVPEAVVEGMRRRFKEEMEADEEGLRALGEGMRETEGEADVLGLVKLERQADVEAGWERSVKGLERVVKGMPEMVARCERAERAEVYVNGMDGR</sequence>
<evidence type="ECO:0008006" key="3">
    <source>
        <dbReference type="Google" id="ProtNLM"/>
    </source>
</evidence>
<dbReference type="PANTHER" id="PTHR31749:SF3">
    <property type="entry name" value="KINETOCHORE-ASSOCIATED PROTEIN NSL1 HOMOLOG"/>
    <property type="match status" value="1"/>
</dbReference>
<dbReference type="GO" id="GO:0000070">
    <property type="term" value="P:mitotic sister chromatid segregation"/>
    <property type="evidence" value="ECO:0007669"/>
    <property type="project" value="InterPro"/>
</dbReference>
<reference evidence="1 2" key="1">
    <citation type="journal article" date="2018" name="IMA Fungus">
        <title>IMA Genome-F 9: Draft genome sequence of Annulohypoxylon stygium, Aspergillus mulundensis, Berkeleyomyces basicola (syn. Thielaviopsis basicola), Ceratocystis smalleyi, two Cercospora beticola strains, Coleophoma cylindrospora, Fusarium fracticaudum, Phialophora cf. hyalina, and Morchella septimelata.</title>
        <authorList>
            <person name="Wingfield B.D."/>
            <person name="Bills G.F."/>
            <person name="Dong Y."/>
            <person name="Huang W."/>
            <person name="Nel W.J."/>
            <person name="Swalarsk-Parry B.S."/>
            <person name="Vaghefi N."/>
            <person name="Wilken P.M."/>
            <person name="An Z."/>
            <person name="de Beer Z.W."/>
            <person name="De Vos L."/>
            <person name="Chen L."/>
            <person name="Duong T.A."/>
            <person name="Gao Y."/>
            <person name="Hammerbacher A."/>
            <person name="Kikkert J.R."/>
            <person name="Li Y."/>
            <person name="Li H."/>
            <person name="Li K."/>
            <person name="Li Q."/>
            <person name="Liu X."/>
            <person name="Ma X."/>
            <person name="Naidoo K."/>
            <person name="Pethybridge S.J."/>
            <person name="Sun J."/>
            <person name="Steenkamp E.T."/>
            <person name="van der Nest M.A."/>
            <person name="van Wyk S."/>
            <person name="Wingfield M.J."/>
            <person name="Xiong C."/>
            <person name="Yue Q."/>
            <person name="Zhang X."/>
        </authorList>
    </citation>
    <scope>NUCLEOTIDE SEQUENCE [LARGE SCALE GENOMIC DNA]</scope>
    <source>
        <strain evidence="1 2">BP 5553</strain>
    </source>
</reference>
<proteinExistence type="predicted"/>
<dbReference type="RefSeq" id="XP_031866272.1">
    <property type="nucleotide sequence ID" value="XM_032017629.1"/>
</dbReference>
<dbReference type="PANTHER" id="PTHR31749">
    <property type="entry name" value="KINETOCHORE-ASSOCIATED PROTEIN NSL1 HOMOLOG"/>
    <property type="match status" value="1"/>
</dbReference>
<evidence type="ECO:0000313" key="2">
    <source>
        <dbReference type="Proteomes" id="UP000254866"/>
    </source>
</evidence>
<dbReference type="InterPro" id="IPR013950">
    <property type="entry name" value="Mis14/Nsl1"/>
</dbReference>
<dbReference type="EMBL" id="NPIC01000010">
    <property type="protein sequence ID" value="RDL32550.1"/>
    <property type="molecule type" value="Genomic_DNA"/>
</dbReference>
<dbReference type="Pfam" id="PF08641">
    <property type="entry name" value="Mis14"/>
    <property type="match status" value="1"/>
</dbReference>
<accession>A0A370TDJ9</accession>
<evidence type="ECO:0000313" key="1">
    <source>
        <dbReference type="EMBL" id="RDL32550.1"/>
    </source>
</evidence>
<name>A0A370TDJ9_9HELO</name>
<dbReference type="OrthoDB" id="2135762at2759"/>
<gene>
    <name evidence="1" type="ORF">BP5553_09006</name>
</gene>
<dbReference type="GO" id="GO:0000444">
    <property type="term" value="C:MIS12/MIND type complex"/>
    <property type="evidence" value="ECO:0007669"/>
    <property type="project" value="TreeGrafter"/>
</dbReference>
<dbReference type="GeneID" id="43601855"/>
<keyword evidence="2" id="KW-1185">Reference proteome</keyword>
<protein>
    <recommendedName>
        <fullName evidence="3">Kinetochore protein mis14</fullName>
    </recommendedName>
</protein>
<dbReference type="STRING" id="2656787.A0A370TDJ9"/>
<comment type="caution">
    <text evidence="1">The sequence shown here is derived from an EMBL/GenBank/DDBJ whole genome shotgun (WGS) entry which is preliminary data.</text>
</comment>